<dbReference type="Proteomes" id="UP000539372">
    <property type="component" value="Unassembled WGS sequence"/>
</dbReference>
<comment type="caution">
    <text evidence="2">The sequence shown here is derived from an EMBL/GenBank/DDBJ whole genome shotgun (WGS) entry which is preliminary data.</text>
</comment>
<dbReference type="InterPro" id="IPR007922">
    <property type="entry name" value="DciA-like"/>
</dbReference>
<feature type="region of interest" description="Disordered" evidence="1">
    <location>
        <begin position="113"/>
        <end position="137"/>
    </location>
</feature>
<organism evidence="2 3">
    <name type="scientific">Pacificispira spongiicola</name>
    <dbReference type="NCBI Taxonomy" id="2729598"/>
    <lineage>
        <taxon>Bacteria</taxon>
        <taxon>Pseudomonadati</taxon>
        <taxon>Pseudomonadota</taxon>
        <taxon>Alphaproteobacteria</taxon>
        <taxon>Rhodospirillales</taxon>
        <taxon>Rhodospirillaceae</taxon>
        <taxon>Pacificispira</taxon>
    </lineage>
</organism>
<dbReference type="PIRSF" id="PIRSF032064">
    <property type="entry name" value="UCP032064"/>
    <property type="match status" value="1"/>
</dbReference>
<dbReference type="PANTHER" id="PTHR36456:SF1">
    <property type="entry name" value="UPF0232 PROTEIN SCO3875"/>
    <property type="match status" value="1"/>
</dbReference>
<reference evidence="2 3" key="1">
    <citation type="submission" date="2020-04" db="EMBL/GenBank/DDBJ databases">
        <title>Rhodospirillaceae bacterium KN72 isolated from deep sea.</title>
        <authorList>
            <person name="Zhang D.-C."/>
        </authorList>
    </citation>
    <scope>NUCLEOTIDE SEQUENCE [LARGE SCALE GENOMIC DNA]</scope>
    <source>
        <strain evidence="2 3">KN72</strain>
    </source>
</reference>
<dbReference type="AlphaFoldDB" id="A0A7Y0HE72"/>
<keyword evidence="3" id="KW-1185">Reference proteome</keyword>
<dbReference type="Pfam" id="PF05258">
    <property type="entry name" value="DciA"/>
    <property type="match status" value="1"/>
</dbReference>
<dbReference type="InterPro" id="IPR010593">
    <property type="entry name" value="DUF1159"/>
</dbReference>
<evidence type="ECO:0000313" key="2">
    <source>
        <dbReference type="EMBL" id="NMM43223.1"/>
    </source>
</evidence>
<evidence type="ECO:0000256" key="1">
    <source>
        <dbReference type="SAM" id="MobiDB-lite"/>
    </source>
</evidence>
<evidence type="ECO:0000313" key="3">
    <source>
        <dbReference type="Proteomes" id="UP000539372"/>
    </source>
</evidence>
<gene>
    <name evidence="2" type="ORF">HH303_01955</name>
</gene>
<dbReference type="PANTHER" id="PTHR36456">
    <property type="entry name" value="UPF0232 PROTEIN SCO3875"/>
    <property type="match status" value="1"/>
</dbReference>
<name>A0A7Y0HE72_9PROT</name>
<protein>
    <submittedName>
        <fullName evidence="2">DUF721 domain-containing protein</fullName>
    </submittedName>
</protein>
<dbReference type="RefSeq" id="WP_169623518.1">
    <property type="nucleotide sequence ID" value="NZ_JABBNT010000001.1"/>
</dbReference>
<sequence>MTDDKQDKMRYAGMRPLAALVPSIAKKAVGKRGFTDARILNEWPQIVGADLSRHAHPDRLSFPKGRRDGGTLYIRAMGPMATELQHLEPVLIDRINSHFGYRAVSGIKLMQVPPNRSDTTRTAKAAPKKPLPPADPQQMAALSDRLENVEDPEMREILARLGESLLRREAAKGR</sequence>
<accession>A0A7Y0HE72</accession>
<dbReference type="EMBL" id="JABBNT010000001">
    <property type="protein sequence ID" value="NMM43223.1"/>
    <property type="molecule type" value="Genomic_DNA"/>
</dbReference>
<proteinExistence type="predicted"/>